<evidence type="ECO:0000256" key="7">
    <source>
        <dbReference type="ARBA" id="ARBA00023136"/>
    </source>
</evidence>
<dbReference type="GO" id="GO:0005886">
    <property type="term" value="C:plasma membrane"/>
    <property type="evidence" value="ECO:0007669"/>
    <property type="project" value="UniProtKB-SubCell"/>
</dbReference>
<protein>
    <recommendedName>
        <fullName evidence="9">Prepilin leader peptidase/N-methyltransferase</fullName>
        <ecNumber evidence="9">2.1.1.-</ecNumber>
        <ecNumber evidence="9">3.4.23.43</ecNumber>
    </recommendedName>
</protein>
<keyword evidence="3" id="KW-1003">Cell membrane</keyword>
<feature type="transmembrane region" description="Helical" evidence="10">
    <location>
        <begin position="258"/>
        <end position="277"/>
    </location>
</feature>
<dbReference type="EC" id="3.4.23.43" evidence="9"/>
<comment type="subcellular location">
    <subcellularLocation>
        <location evidence="1">Cell inner membrane</location>
        <topology evidence="1">Multi-pass membrane protein</topology>
    </subcellularLocation>
    <subcellularLocation>
        <location evidence="9">Cell membrane</location>
        <topology evidence="9">Multi-pass membrane protein</topology>
    </subcellularLocation>
</comment>
<dbReference type="GO" id="GO:0006465">
    <property type="term" value="P:signal peptide processing"/>
    <property type="evidence" value="ECO:0007669"/>
    <property type="project" value="TreeGrafter"/>
</dbReference>
<keyword evidence="9" id="KW-0378">Hydrolase</keyword>
<feature type="transmembrane region" description="Helical" evidence="10">
    <location>
        <begin position="170"/>
        <end position="188"/>
    </location>
</feature>
<feature type="transmembrane region" description="Helical" evidence="10">
    <location>
        <begin position="6"/>
        <end position="29"/>
    </location>
</feature>
<keyword evidence="5 9" id="KW-0812">Transmembrane</keyword>
<feature type="domain" description="Prepilin peptidase A24 N-terminal" evidence="12">
    <location>
        <begin position="15"/>
        <end position="108"/>
    </location>
</feature>
<feature type="transmembrane region" description="Helical" evidence="10">
    <location>
        <begin position="90"/>
        <end position="110"/>
    </location>
</feature>
<keyword evidence="9" id="KW-0511">Multifunctional enzyme</keyword>
<dbReference type="GO" id="GO:0008168">
    <property type="term" value="F:methyltransferase activity"/>
    <property type="evidence" value="ECO:0007669"/>
    <property type="project" value="UniProtKB-KW"/>
</dbReference>
<dbReference type="InterPro" id="IPR014032">
    <property type="entry name" value="Peptidase_A24A_bac"/>
</dbReference>
<accession>A0A4V1AAE9</accession>
<evidence type="ECO:0000256" key="8">
    <source>
        <dbReference type="RuleBase" id="RU003793"/>
    </source>
</evidence>
<evidence type="ECO:0000259" key="11">
    <source>
        <dbReference type="Pfam" id="PF01478"/>
    </source>
</evidence>
<dbReference type="GO" id="GO:0032259">
    <property type="term" value="P:methylation"/>
    <property type="evidence" value="ECO:0007669"/>
    <property type="project" value="UniProtKB-KW"/>
</dbReference>
<comment type="similarity">
    <text evidence="2 8">Belongs to the peptidase A24 family.</text>
</comment>
<dbReference type="Pfam" id="PF06750">
    <property type="entry name" value="A24_N_bact"/>
    <property type="match status" value="1"/>
</dbReference>
<dbReference type="Gene3D" id="1.20.120.1220">
    <property type="match status" value="1"/>
</dbReference>
<evidence type="ECO:0000256" key="5">
    <source>
        <dbReference type="ARBA" id="ARBA00022692"/>
    </source>
</evidence>
<evidence type="ECO:0000256" key="4">
    <source>
        <dbReference type="ARBA" id="ARBA00022519"/>
    </source>
</evidence>
<sequence length="278" mass="31405">MESFMYYFYLICFLLVGLSVGSFINVVIYRLPLKLGLQQINVQEKEIGLSWPPSHCPQCNAMILKRDNVPLFSWIFLRGKCRFCKEPIPAIYPLTELIHGLWFTGVFLLLFKQDDALFVLPAILIFCLLYAIAIIDFKNYIIPDSLNYFLLWSGMIFSVTGINAVSPLSAVAGVCVIWTITYAIMAVYERVKCTTGLGGGDVKLFSAVMPWIGIEKIHYLILLSSVTGLVIVLVHRYSNRLLSNNRVVLGDDSGRYVPFGPAICLSALYLFMLQTFMH</sequence>
<reference evidence="13 14" key="1">
    <citation type="submission" date="2019-03" db="EMBL/GenBank/DDBJ databases">
        <title>Complete genome sequence of an arsenate-respiring bacteria, Citrobacter sp. LY-1.</title>
        <authorList>
            <person name="Wang H."/>
            <person name="Liu Y."/>
            <person name="Li Q."/>
            <person name="Huang J."/>
        </authorList>
    </citation>
    <scope>NUCLEOTIDE SEQUENCE [LARGE SCALE GENOMIC DNA]</scope>
    <source>
        <strain evidence="13 14">LY-1</strain>
    </source>
</reference>
<keyword evidence="6 10" id="KW-1133">Transmembrane helix</keyword>
<dbReference type="PANTHER" id="PTHR30487:SF0">
    <property type="entry name" value="PREPILIN LEADER PEPTIDASE_N-METHYLTRANSFERASE-RELATED"/>
    <property type="match status" value="1"/>
</dbReference>
<evidence type="ECO:0000259" key="12">
    <source>
        <dbReference type="Pfam" id="PF06750"/>
    </source>
</evidence>
<keyword evidence="9" id="KW-0808">Transferase</keyword>
<dbReference type="AlphaFoldDB" id="A0A4V1AAE9"/>
<dbReference type="KEGG" id="cars:E1B03_17395"/>
<comment type="catalytic activity">
    <reaction evidence="9">
        <text>Typically cleaves a -Gly-|-Phe- bond to release an N-terminal, basic peptide of 5-8 residues from type IV prepilin, and then N-methylates the new N-terminal amino group, the methyl donor being S-adenosyl-L-methionine.</text>
        <dbReference type="EC" id="3.4.23.43"/>
    </reaction>
</comment>
<dbReference type="Proteomes" id="UP000293850">
    <property type="component" value="Chromosome"/>
</dbReference>
<feature type="domain" description="Prepilin type IV endopeptidase peptidase" evidence="11">
    <location>
        <begin position="123"/>
        <end position="233"/>
    </location>
</feature>
<keyword evidence="14" id="KW-1185">Reference proteome</keyword>
<dbReference type="InterPro" id="IPR000045">
    <property type="entry name" value="Prepilin_IV_endopep_pep"/>
</dbReference>
<evidence type="ECO:0000256" key="9">
    <source>
        <dbReference type="RuleBase" id="RU003794"/>
    </source>
</evidence>
<evidence type="ECO:0000256" key="3">
    <source>
        <dbReference type="ARBA" id="ARBA00022475"/>
    </source>
</evidence>
<evidence type="ECO:0000256" key="10">
    <source>
        <dbReference type="SAM" id="Phobius"/>
    </source>
</evidence>
<dbReference type="RefSeq" id="WP_133086649.1">
    <property type="nucleotide sequence ID" value="NZ_CP037864.1"/>
</dbReference>
<keyword evidence="4" id="KW-0997">Cell inner membrane</keyword>
<dbReference type="EMBL" id="CP037864">
    <property type="protein sequence ID" value="QBM24110.1"/>
    <property type="molecule type" value="Genomic_DNA"/>
</dbReference>
<comment type="function">
    <text evidence="9">Plays an essential role in type IV pili and type II pseudopili formation by proteolytically removing the leader sequence from substrate proteins and subsequently monomethylating the alpha-amino group of the newly exposed N-terminal phenylalanine.</text>
</comment>
<proteinExistence type="inferred from homology"/>
<feature type="transmembrane region" description="Helical" evidence="10">
    <location>
        <begin position="116"/>
        <end position="134"/>
    </location>
</feature>
<evidence type="ECO:0000256" key="6">
    <source>
        <dbReference type="ARBA" id="ARBA00022989"/>
    </source>
</evidence>
<keyword evidence="7 10" id="KW-0472">Membrane</keyword>
<dbReference type="InterPro" id="IPR050882">
    <property type="entry name" value="Prepilin_peptidase/N-MTase"/>
</dbReference>
<dbReference type="InterPro" id="IPR010627">
    <property type="entry name" value="Prepilin_pept_A24_N"/>
</dbReference>
<evidence type="ECO:0000313" key="13">
    <source>
        <dbReference type="EMBL" id="QBM24110.1"/>
    </source>
</evidence>
<dbReference type="Pfam" id="PF01478">
    <property type="entry name" value="Peptidase_A24"/>
    <property type="match status" value="1"/>
</dbReference>
<keyword evidence="9" id="KW-0489">Methyltransferase</keyword>
<dbReference type="EC" id="2.1.1.-" evidence="9"/>
<name>A0A4V1AAE9_9ENTR</name>
<evidence type="ECO:0000313" key="14">
    <source>
        <dbReference type="Proteomes" id="UP000293850"/>
    </source>
</evidence>
<feature type="transmembrane region" description="Helical" evidence="10">
    <location>
        <begin position="146"/>
        <end position="164"/>
    </location>
</feature>
<feature type="transmembrane region" description="Helical" evidence="10">
    <location>
        <begin position="219"/>
        <end position="238"/>
    </location>
</feature>
<keyword evidence="9" id="KW-0645">Protease</keyword>
<evidence type="ECO:0000256" key="1">
    <source>
        <dbReference type="ARBA" id="ARBA00004429"/>
    </source>
</evidence>
<gene>
    <name evidence="13" type="ORF">E1B03_17395</name>
</gene>
<dbReference type="PRINTS" id="PR00864">
    <property type="entry name" value="PREPILNPTASE"/>
</dbReference>
<organism evidence="13 14">
    <name type="scientific">Citrobacter arsenatis</name>
    <dbReference type="NCBI Taxonomy" id="2546350"/>
    <lineage>
        <taxon>Bacteria</taxon>
        <taxon>Pseudomonadati</taxon>
        <taxon>Pseudomonadota</taxon>
        <taxon>Gammaproteobacteria</taxon>
        <taxon>Enterobacterales</taxon>
        <taxon>Enterobacteriaceae</taxon>
        <taxon>Citrobacter</taxon>
    </lineage>
</organism>
<evidence type="ECO:0000256" key="2">
    <source>
        <dbReference type="ARBA" id="ARBA00005801"/>
    </source>
</evidence>
<dbReference type="PANTHER" id="PTHR30487">
    <property type="entry name" value="TYPE 4 PREPILIN-LIKE PROTEINS LEADER PEPTIDE-PROCESSING ENZYME"/>
    <property type="match status" value="1"/>
</dbReference>
<dbReference type="GO" id="GO:0004190">
    <property type="term" value="F:aspartic-type endopeptidase activity"/>
    <property type="evidence" value="ECO:0007669"/>
    <property type="project" value="UniProtKB-EC"/>
</dbReference>